<dbReference type="Proteomes" id="UP000006852">
    <property type="component" value="Chromosome"/>
</dbReference>
<evidence type="ECO:0000313" key="2">
    <source>
        <dbReference type="Proteomes" id="UP000006852"/>
    </source>
</evidence>
<evidence type="ECO:0008006" key="3">
    <source>
        <dbReference type="Google" id="ProtNLM"/>
    </source>
</evidence>
<gene>
    <name evidence="1" type="ordered locus">Tresu_0152</name>
</gene>
<accession>F2NV14</accession>
<name>F2NV14_TRES6</name>
<reference evidence="2" key="2">
    <citation type="submission" date="2011-04" db="EMBL/GenBank/DDBJ databases">
        <title>The complete genome of chromosome of Treponema succinifaciens DSM 2489.</title>
        <authorList>
            <person name="Lucas S."/>
            <person name="Copeland A."/>
            <person name="Lapidus A."/>
            <person name="Bruce D."/>
            <person name="Goodwin L."/>
            <person name="Pitluck S."/>
            <person name="Peters L."/>
            <person name="Kyrpides N."/>
            <person name="Mavromatis K."/>
            <person name="Ivanova N."/>
            <person name="Ovchinnikova G."/>
            <person name="Teshima H."/>
            <person name="Detter J.C."/>
            <person name="Tapia R."/>
            <person name="Han C."/>
            <person name="Land M."/>
            <person name="Hauser L."/>
            <person name="Markowitz V."/>
            <person name="Cheng J.-F."/>
            <person name="Hugenholtz P."/>
            <person name="Woyke T."/>
            <person name="Wu D."/>
            <person name="Gronow S."/>
            <person name="Wellnitz S."/>
            <person name="Brambilla E."/>
            <person name="Klenk H.-P."/>
            <person name="Eisen J.A."/>
        </authorList>
    </citation>
    <scope>NUCLEOTIDE SEQUENCE [LARGE SCALE GENOMIC DNA]</scope>
    <source>
        <strain evidence="2">ATCC 33096 / DSM 2489 / 6091</strain>
    </source>
</reference>
<proteinExistence type="predicted"/>
<organism evidence="1 2">
    <name type="scientific">Treponema succinifaciens (strain ATCC 33096 / DSM 2489 / 6091)</name>
    <dbReference type="NCBI Taxonomy" id="869209"/>
    <lineage>
        <taxon>Bacteria</taxon>
        <taxon>Pseudomonadati</taxon>
        <taxon>Spirochaetota</taxon>
        <taxon>Spirochaetia</taxon>
        <taxon>Spirochaetales</taxon>
        <taxon>Treponemataceae</taxon>
        <taxon>Treponema</taxon>
    </lineage>
</organism>
<keyword evidence="2" id="KW-1185">Reference proteome</keyword>
<dbReference type="eggNOG" id="COG4469">
    <property type="taxonomic scope" value="Bacteria"/>
</dbReference>
<protein>
    <recommendedName>
        <fullName evidence="3">Competence CoiA family protein</fullName>
    </recommendedName>
</protein>
<dbReference type="EMBL" id="CP002631">
    <property type="protein sequence ID" value="AEB13118.1"/>
    <property type="molecule type" value="Genomic_DNA"/>
</dbReference>
<dbReference type="RefSeq" id="WP_013700429.1">
    <property type="nucleotide sequence ID" value="NC_015385.1"/>
</dbReference>
<evidence type="ECO:0000313" key="1">
    <source>
        <dbReference type="EMBL" id="AEB13118.1"/>
    </source>
</evidence>
<dbReference type="STRING" id="869209.Tresu_0152"/>
<sequence>MNKNYILMAVNKAGKNVYIDEVPNGKQCGCFCKECGGELVAKNNGKIKVHHFAHATGNDSIQCSQTALHILAKEIIAEERCVAIPRSGKIEFYSADKVELEKSLGDIIPDVFATVKGRAFMVEILVSHAIDEEKLDKIKEHRISCIEIDLSGKTFESKEDVRAALNNPCNMKIIYDDNSRLIQERKEILLNYGLKLKIYRGGIVICPKLCSYVPTYFCEDCVFGCKENNSFMRCGFILPLVLKPNLRVVFNIILKNNTVMFDDEAKRYNDSHFGWKATEAVQRAYISRSF</sequence>
<reference evidence="1 2" key="1">
    <citation type="journal article" date="2011" name="Stand. Genomic Sci.">
        <title>Complete genome sequence of Treponema succinifaciens type strain (6091).</title>
        <authorList>
            <person name="Han C."/>
            <person name="Gronow S."/>
            <person name="Teshima H."/>
            <person name="Lapidus A."/>
            <person name="Nolan M."/>
            <person name="Lucas S."/>
            <person name="Hammon N."/>
            <person name="Deshpande S."/>
            <person name="Cheng J.F."/>
            <person name="Zeytun A."/>
            <person name="Tapia R."/>
            <person name="Goodwin L."/>
            <person name="Pitluck S."/>
            <person name="Liolios K."/>
            <person name="Pagani I."/>
            <person name="Ivanova N."/>
            <person name="Mavromatis K."/>
            <person name="Mikhailova N."/>
            <person name="Huntemann M."/>
            <person name="Pati A."/>
            <person name="Chen A."/>
            <person name="Palaniappan K."/>
            <person name="Land M."/>
            <person name="Hauser L."/>
            <person name="Brambilla E.M."/>
            <person name="Rohde M."/>
            <person name="Goker M."/>
            <person name="Woyke T."/>
            <person name="Bristow J."/>
            <person name="Eisen J.A."/>
            <person name="Markowitz V."/>
            <person name="Hugenholtz P."/>
            <person name="Kyrpides N.C."/>
            <person name="Klenk H.P."/>
            <person name="Detter J.C."/>
        </authorList>
    </citation>
    <scope>NUCLEOTIDE SEQUENCE [LARGE SCALE GENOMIC DNA]</scope>
    <source>
        <strain evidence="2">ATCC 33096 / DSM 2489 / 6091</strain>
    </source>
</reference>
<dbReference type="HOGENOM" id="CLU_959574_0_0_12"/>
<dbReference type="OrthoDB" id="1490774at2"/>
<dbReference type="GeneID" id="302997393"/>
<dbReference type="KEGG" id="tsu:Tresu_0152"/>
<dbReference type="AlphaFoldDB" id="F2NV14"/>